<comment type="caution">
    <text evidence="2">The sequence shown here is derived from an EMBL/GenBank/DDBJ whole genome shotgun (WGS) entry which is preliminary data.</text>
</comment>
<dbReference type="GeneID" id="64691060"/>
<dbReference type="OrthoDB" id="421374at2759"/>
<protein>
    <submittedName>
        <fullName evidence="2">Uncharacterized protein</fullName>
    </submittedName>
</protein>
<gene>
    <name evidence="2" type="ORF">F5147DRAFT_242896</name>
</gene>
<evidence type="ECO:0000256" key="1">
    <source>
        <dbReference type="SAM" id="MobiDB-lite"/>
    </source>
</evidence>
<feature type="region of interest" description="Disordered" evidence="1">
    <location>
        <begin position="56"/>
        <end position="82"/>
    </location>
</feature>
<evidence type="ECO:0000313" key="3">
    <source>
        <dbReference type="Proteomes" id="UP000823399"/>
    </source>
</evidence>
<dbReference type="RefSeq" id="XP_041291288.1">
    <property type="nucleotide sequence ID" value="XM_041428801.1"/>
</dbReference>
<keyword evidence="3" id="KW-1185">Reference proteome</keyword>
<dbReference type="Proteomes" id="UP000823399">
    <property type="component" value="Unassembled WGS sequence"/>
</dbReference>
<organism evidence="2 3">
    <name type="scientific">Suillus discolor</name>
    <dbReference type="NCBI Taxonomy" id="1912936"/>
    <lineage>
        <taxon>Eukaryota</taxon>
        <taxon>Fungi</taxon>
        <taxon>Dikarya</taxon>
        <taxon>Basidiomycota</taxon>
        <taxon>Agaricomycotina</taxon>
        <taxon>Agaricomycetes</taxon>
        <taxon>Agaricomycetidae</taxon>
        <taxon>Boletales</taxon>
        <taxon>Suillineae</taxon>
        <taxon>Suillaceae</taxon>
        <taxon>Suillus</taxon>
    </lineage>
</organism>
<sequence length="113" mass="12735">MAIYTSLALPTVIVHLSGGCVHWSDDRQARITTEVVRPIILRTLWDLSLSMGQGTSSLHSDPGINFSTPPDIKSPRGDEQGQRPFGWFRAMIKPVTHVAEYISRLERYRSRIS</sequence>
<reference evidence="2" key="1">
    <citation type="journal article" date="2020" name="New Phytol.">
        <title>Comparative genomics reveals dynamic genome evolution in host specialist ectomycorrhizal fungi.</title>
        <authorList>
            <person name="Lofgren L.A."/>
            <person name="Nguyen N.H."/>
            <person name="Vilgalys R."/>
            <person name="Ruytinx J."/>
            <person name="Liao H.L."/>
            <person name="Branco S."/>
            <person name="Kuo A."/>
            <person name="LaButti K."/>
            <person name="Lipzen A."/>
            <person name="Andreopoulos W."/>
            <person name="Pangilinan J."/>
            <person name="Riley R."/>
            <person name="Hundley H."/>
            <person name="Na H."/>
            <person name="Barry K."/>
            <person name="Grigoriev I.V."/>
            <person name="Stajich J.E."/>
            <person name="Kennedy P.G."/>
        </authorList>
    </citation>
    <scope>NUCLEOTIDE SEQUENCE</scope>
    <source>
        <strain evidence="2">FC423</strain>
    </source>
</reference>
<dbReference type="EMBL" id="JABBWM010000038">
    <property type="protein sequence ID" value="KAG2105534.1"/>
    <property type="molecule type" value="Genomic_DNA"/>
</dbReference>
<name>A0A9P7F4H6_9AGAM</name>
<dbReference type="AlphaFoldDB" id="A0A9P7F4H6"/>
<proteinExistence type="predicted"/>
<evidence type="ECO:0000313" key="2">
    <source>
        <dbReference type="EMBL" id="KAG2105534.1"/>
    </source>
</evidence>
<accession>A0A9P7F4H6</accession>